<proteinExistence type="inferred from homology"/>
<dbReference type="InterPro" id="IPR045249">
    <property type="entry name" value="HARBI1-like"/>
</dbReference>
<keyword evidence="5" id="KW-0479">Metal-binding</keyword>
<feature type="signal peptide" evidence="8">
    <location>
        <begin position="1"/>
        <end position="19"/>
    </location>
</feature>
<feature type="chain" id="PRO_5045431378" evidence="8">
    <location>
        <begin position="20"/>
        <end position="433"/>
    </location>
</feature>
<evidence type="ECO:0000256" key="3">
    <source>
        <dbReference type="ARBA" id="ARBA00006958"/>
    </source>
</evidence>
<comment type="cofactor">
    <cofactor evidence="1">
        <name>a divalent metal cation</name>
        <dbReference type="ChEBI" id="CHEBI:60240"/>
    </cofactor>
</comment>
<reference evidence="11" key="1">
    <citation type="submission" date="2025-08" db="UniProtKB">
        <authorList>
            <consortium name="RefSeq"/>
        </authorList>
    </citation>
    <scope>IDENTIFICATION</scope>
</reference>
<evidence type="ECO:0000256" key="7">
    <source>
        <dbReference type="ARBA" id="ARBA00023242"/>
    </source>
</evidence>
<dbReference type="Proteomes" id="UP000694871">
    <property type="component" value="Unplaced"/>
</dbReference>
<keyword evidence="8" id="KW-0732">Signal</keyword>
<feature type="domain" description="DDE Tnp4" evidence="9">
    <location>
        <begin position="215"/>
        <end position="376"/>
    </location>
</feature>
<evidence type="ECO:0000256" key="6">
    <source>
        <dbReference type="ARBA" id="ARBA00022801"/>
    </source>
</evidence>
<comment type="similarity">
    <text evidence="3">Belongs to the HARBI1 family.</text>
</comment>
<evidence type="ECO:0000313" key="10">
    <source>
        <dbReference type="Proteomes" id="UP000694871"/>
    </source>
</evidence>
<gene>
    <name evidence="11" type="primary">LOC107114690</name>
</gene>
<organism evidence="10 11">
    <name type="scientific">Gekko japonicus</name>
    <name type="common">Schlegel's Japanese gecko</name>
    <dbReference type="NCBI Taxonomy" id="146911"/>
    <lineage>
        <taxon>Eukaryota</taxon>
        <taxon>Metazoa</taxon>
        <taxon>Chordata</taxon>
        <taxon>Craniata</taxon>
        <taxon>Vertebrata</taxon>
        <taxon>Euteleostomi</taxon>
        <taxon>Lepidosauria</taxon>
        <taxon>Squamata</taxon>
        <taxon>Bifurcata</taxon>
        <taxon>Gekkota</taxon>
        <taxon>Gekkonidae</taxon>
        <taxon>Gekkoninae</taxon>
        <taxon>Gekko</taxon>
    </lineage>
</organism>
<dbReference type="Pfam" id="PF13359">
    <property type="entry name" value="DDE_Tnp_4"/>
    <property type="match status" value="1"/>
</dbReference>
<dbReference type="RefSeq" id="XP_015275399.1">
    <property type="nucleotide sequence ID" value="XM_015419913.1"/>
</dbReference>
<evidence type="ECO:0000256" key="1">
    <source>
        <dbReference type="ARBA" id="ARBA00001968"/>
    </source>
</evidence>
<evidence type="ECO:0000256" key="4">
    <source>
        <dbReference type="ARBA" id="ARBA00022722"/>
    </source>
</evidence>
<name>A0ABM1KNW2_GEKJA</name>
<dbReference type="InterPro" id="IPR027806">
    <property type="entry name" value="HARBI1_dom"/>
</dbReference>
<evidence type="ECO:0000256" key="2">
    <source>
        <dbReference type="ARBA" id="ARBA00004123"/>
    </source>
</evidence>
<evidence type="ECO:0000313" key="11">
    <source>
        <dbReference type="RefSeq" id="XP_015275399.1"/>
    </source>
</evidence>
<dbReference type="PANTHER" id="PTHR22930:SF85">
    <property type="entry name" value="GH03217P-RELATED"/>
    <property type="match status" value="1"/>
</dbReference>
<accession>A0ABM1KNW2</accession>
<dbReference type="GeneID" id="107114690"/>
<keyword evidence="7" id="KW-0539">Nucleus</keyword>
<evidence type="ECO:0000256" key="8">
    <source>
        <dbReference type="SAM" id="SignalP"/>
    </source>
</evidence>
<sequence length="433" mass="49497">MSPLNTMFLMVLQVILVICKSSLDLCAALLRNLRSKNKKICRSWHVQSQKGLAGTSRYSRRSSVRSRWYALAGVGVPRRWWVCPRSKNWWEQFIRLTWDEEQWIERFRMSRGTFFEIVEALRPRLQRQITNMREPIPVEKRVAIAIWYLANANCYREVREQFGVGLSTVGEIVLEVCCAMELDLLRKMVCLGDEITKIMDGFAHLGFPHCIGAIKGMHILIRAPGKRIDEYGNSKKNCSILLQGTVDHSGRFINVEVGWSGKTRDAFVFRNSALCMAMDAGVFVPGNPTMEINGVQVPALMVADGAYPIRRWLMKPFGKNGDRCQQMFDCALHRARNVVECAFGRLRTRWRCLTMRLPVFEENICTVITACVILHNICEEKGHGVVVDLGDSVPPLVSSDEEDYYRSDNCHKEEGERVRSAIADFMLSHQPCL</sequence>
<dbReference type="PANTHER" id="PTHR22930">
    <property type="match status" value="1"/>
</dbReference>
<keyword evidence="6" id="KW-0378">Hydrolase</keyword>
<comment type="subcellular location">
    <subcellularLocation>
        <location evidence="2">Nucleus</location>
    </subcellularLocation>
</comment>
<evidence type="ECO:0000256" key="5">
    <source>
        <dbReference type="ARBA" id="ARBA00022723"/>
    </source>
</evidence>
<evidence type="ECO:0000259" key="9">
    <source>
        <dbReference type="Pfam" id="PF13359"/>
    </source>
</evidence>
<keyword evidence="4" id="KW-0540">Nuclease</keyword>
<protein>
    <submittedName>
        <fullName evidence="11">Nuclease HARBI1</fullName>
    </submittedName>
</protein>
<keyword evidence="10" id="KW-1185">Reference proteome</keyword>